<gene>
    <name evidence="1" type="ORF">EC9_43440</name>
</gene>
<organism evidence="1 2">
    <name type="scientific">Rosistilla ulvae</name>
    <dbReference type="NCBI Taxonomy" id="1930277"/>
    <lineage>
        <taxon>Bacteria</taxon>
        <taxon>Pseudomonadati</taxon>
        <taxon>Planctomycetota</taxon>
        <taxon>Planctomycetia</taxon>
        <taxon>Pirellulales</taxon>
        <taxon>Pirellulaceae</taxon>
        <taxon>Rosistilla</taxon>
    </lineage>
</organism>
<dbReference type="Gene3D" id="1.25.40.10">
    <property type="entry name" value="Tetratricopeptide repeat domain"/>
    <property type="match status" value="1"/>
</dbReference>
<evidence type="ECO:0000313" key="2">
    <source>
        <dbReference type="Proteomes" id="UP000319557"/>
    </source>
</evidence>
<dbReference type="OrthoDB" id="280886at2"/>
<evidence type="ECO:0000313" key="1">
    <source>
        <dbReference type="EMBL" id="QDS90139.1"/>
    </source>
</evidence>
<dbReference type="KEGG" id="ruv:EC9_43440"/>
<dbReference type="AlphaFoldDB" id="A0A517M5J8"/>
<dbReference type="EMBL" id="CP036261">
    <property type="protein sequence ID" value="QDS90139.1"/>
    <property type="molecule type" value="Genomic_DNA"/>
</dbReference>
<dbReference type="InterPro" id="IPR011990">
    <property type="entry name" value="TPR-like_helical_dom_sf"/>
</dbReference>
<reference evidence="1 2" key="1">
    <citation type="submission" date="2019-02" db="EMBL/GenBank/DDBJ databases">
        <title>Deep-cultivation of Planctomycetes and their phenomic and genomic characterization uncovers novel biology.</title>
        <authorList>
            <person name="Wiegand S."/>
            <person name="Jogler M."/>
            <person name="Boedeker C."/>
            <person name="Pinto D."/>
            <person name="Vollmers J."/>
            <person name="Rivas-Marin E."/>
            <person name="Kohn T."/>
            <person name="Peeters S.H."/>
            <person name="Heuer A."/>
            <person name="Rast P."/>
            <person name="Oberbeckmann S."/>
            <person name="Bunk B."/>
            <person name="Jeske O."/>
            <person name="Meyerdierks A."/>
            <person name="Storesund J.E."/>
            <person name="Kallscheuer N."/>
            <person name="Luecker S."/>
            <person name="Lage O.M."/>
            <person name="Pohl T."/>
            <person name="Merkel B.J."/>
            <person name="Hornburger P."/>
            <person name="Mueller R.-W."/>
            <person name="Bruemmer F."/>
            <person name="Labrenz M."/>
            <person name="Spormann A.M."/>
            <person name="Op den Camp H."/>
            <person name="Overmann J."/>
            <person name="Amann R."/>
            <person name="Jetten M.S.M."/>
            <person name="Mascher T."/>
            <person name="Medema M.H."/>
            <person name="Devos D.P."/>
            <person name="Kaster A.-K."/>
            <person name="Ovreas L."/>
            <person name="Rohde M."/>
            <person name="Galperin M.Y."/>
            <person name="Jogler C."/>
        </authorList>
    </citation>
    <scope>NUCLEOTIDE SEQUENCE [LARGE SCALE GENOMIC DNA]</scope>
    <source>
        <strain evidence="1 2">EC9</strain>
    </source>
</reference>
<accession>A0A517M5J8</accession>
<keyword evidence="2" id="KW-1185">Reference proteome</keyword>
<evidence type="ECO:0008006" key="3">
    <source>
        <dbReference type="Google" id="ProtNLM"/>
    </source>
</evidence>
<sequence length="106" mass="11927">MSRREQIEAMLKDEPQDTFLRYSLAMELRSEGDNEASIRQLVEMTGDTPPYVPAFFMAAQQLVDLDRTDEARSMLRDGIEQARAQDDAHAAAEMADFLAMIGDLGE</sequence>
<proteinExistence type="predicted"/>
<dbReference type="RefSeq" id="WP_145122930.1">
    <property type="nucleotide sequence ID" value="NZ_CP036261.1"/>
</dbReference>
<protein>
    <recommendedName>
        <fullName evidence="3">Tetratricopeptide repeat protein</fullName>
    </recommendedName>
</protein>
<name>A0A517M5J8_9BACT</name>
<dbReference type="SUPFAM" id="SSF48452">
    <property type="entry name" value="TPR-like"/>
    <property type="match status" value="1"/>
</dbReference>
<dbReference type="Proteomes" id="UP000319557">
    <property type="component" value="Chromosome"/>
</dbReference>